<keyword evidence="5" id="KW-0611">Plant defense</keyword>
<keyword evidence="4" id="KW-0547">Nucleotide-binding</keyword>
<keyword evidence="2" id="KW-0433">Leucine-rich repeat</keyword>
<keyword evidence="3" id="KW-0677">Repeat</keyword>
<organism evidence="7">
    <name type="scientific">Arundo donax</name>
    <name type="common">Giant reed</name>
    <name type="synonym">Donax arundinaceus</name>
    <dbReference type="NCBI Taxonomy" id="35708"/>
    <lineage>
        <taxon>Eukaryota</taxon>
        <taxon>Viridiplantae</taxon>
        <taxon>Streptophyta</taxon>
        <taxon>Embryophyta</taxon>
        <taxon>Tracheophyta</taxon>
        <taxon>Spermatophyta</taxon>
        <taxon>Magnoliopsida</taxon>
        <taxon>Liliopsida</taxon>
        <taxon>Poales</taxon>
        <taxon>Poaceae</taxon>
        <taxon>PACMAD clade</taxon>
        <taxon>Arundinoideae</taxon>
        <taxon>Arundineae</taxon>
        <taxon>Arundo</taxon>
    </lineage>
</organism>
<evidence type="ECO:0000256" key="2">
    <source>
        <dbReference type="ARBA" id="ARBA00022614"/>
    </source>
</evidence>
<dbReference type="EMBL" id="GBRH01212423">
    <property type="protein sequence ID" value="JAD85472.1"/>
    <property type="molecule type" value="Transcribed_RNA"/>
</dbReference>
<dbReference type="AlphaFoldDB" id="A0A0A9DNY6"/>
<evidence type="ECO:0000313" key="7">
    <source>
        <dbReference type="EMBL" id="JAD85472.1"/>
    </source>
</evidence>
<protein>
    <recommendedName>
        <fullName evidence="6">Disease resistance N-terminal domain-containing protein</fullName>
    </recommendedName>
</protein>
<dbReference type="GO" id="GO:0000166">
    <property type="term" value="F:nucleotide binding"/>
    <property type="evidence" value="ECO:0007669"/>
    <property type="project" value="UniProtKB-KW"/>
</dbReference>
<accession>A0A0A9DNY6</accession>
<dbReference type="InterPro" id="IPR041118">
    <property type="entry name" value="Rx_N"/>
</dbReference>
<name>A0A0A9DNY6_ARUDO</name>
<dbReference type="Pfam" id="PF18052">
    <property type="entry name" value="Rx_N"/>
    <property type="match status" value="1"/>
</dbReference>
<feature type="domain" description="Disease resistance N-terminal" evidence="6">
    <location>
        <begin position="11"/>
        <end position="94"/>
    </location>
</feature>
<evidence type="ECO:0000256" key="4">
    <source>
        <dbReference type="ARBA" id="ARBA00022741"/>
    </source>
</evidence>
<reference evidence="7" key="2">
    <citation type="journal article" date="2015" name="Data Brief">
        <title>Shoot transcriptome of the giant reed, Arundo donax.</title>
        <authorList>
            <person name="Barrero R.A."/>
            <person name="Guerrero F.D."/>
            <person name="Moolhuijzen P."/>
            <person name="Goolsby J.A."/>
            <person name="Tidwell J."/>
            <person name="Bellgard S.E."/>
            <person name="Bellgard M.I."/>
        </authorList>
    </citation>
    <scope>NUCLEOTIDE SEQUENCE</scope>
    <source>
        <tissue evidence="7">Shoot tissue taken approximately 20 cm above the soil surface</tissue>
    </source>
</reference>
<dbReference type="GO" id="GO:0006952">
    <property type="term" value="P:defense response"/>
    <property type="evidence" value="ECO:0007669"/>
    <property type="project" value="UniProtKB-KW"/>
</dbReference>
<dbReference type="Gene3D" id="1.20.5.4130">
    <property type="match status" value="1"/>
</dbReference>
<evidence type="ECO:0000256" key="3">
    <source>
        <dbReference type="ARBA" id="ARBA00022737"/>
    </source>
</evidence>
<comment type="similarity">
    <text evidence="1">Belongs to the disease resistance NB-LRR family.</text>
</comment>
<evidence type="ECO:0000259" key="6">
    <source>
        <dbReference type="Pfam" id="PF18052"/>
    </source>
</evidence>
<reference evidence="7" key="1">
    <citation type="submission" date="2014-09" db="EMBL/GenBank/DDBJ databases">
        <authorList>
            <person name="Magalhaes I.L.F."/>
            <person name="Oliveira U."/>
            <person name="Santos F.R."/>
            <person name="Vidigal T.H.D.A."/>
            <person name="Brescovit A.D."/>
            <person name="Santos A.J."/>
        </authorList>
    </citation>
    <scope>NUCLEOTIDE SEQUENCE</scope>
    <source>
        <tissue evidence="7">Shoot tissue taken approximately 20 cm above the soil surface</tissue>
    </source>
</reference>
<evidence type="ECO:0000256" key="1">
    <source>
        <dbReference type="ARBA" id="ARBA00008894"/>
    </source>
</evidence>
<proteinExistence type="inferred from homology"/>
<sequence length="156" mass="17280">MNVAFNAAWCVVGKALAPVADTALEAWAASKDLGQNVETLKMELLYVQAMLRPTLGWEVDNPALGVLLDKLRDLAYNAEDVLDELDYFRIKDKLEGTSEAADEHAKGCAHNLVLNVHHTAKEVGKLLRQHACSGTAKNFLCSVFEYWFTGTSYLKH</sequence>
<evidence type="ECO:0000256" key="5">
    <source>
        <dbReference type="ARBA" id="ARBA00022821"/>
    </source>
</evidence>